<accession>A0A8H5GM79</accession>
<dbReference type="AlphaFoldDB" id="A0A8H5GM79"/>
<feature type="region of interest" description="Disordered" evidence="1">
    <location>
        <begin position="116"/>
        <end position="191"/>
    </location>
</feature>
<keyword evidence="4" id="KW-1185">Reference proteome</keyword>
<dbReference type="InterPro" id="IPR009027">
    <property type="entry name" value="Ribosomal_bL9/RNase_H1_N"/>
</dbReference>
<evidence type="ECO:0000256" key="1">
    <source>
        <dbReference type="SAM" id="MobiDB-lite"/>
    </source>
</evidence>
<dbReference type="SUPFAM" id="SSF55658">
    <property type="entry name" value="L9 N-domain-like"/>
    <property type="match status" value="1"/>
</dbReference>
<dbReference type="InterPro" id="IPR011320">
    <property type="entry name" value="RNase_H1_N"/>
</dbReference>
<dbReference type="Proteomes" id="UP000559256">
    <property type="component" value="Unassembled WGS sequence"/>
</dbReference>
<feature type="compositionally biased region" description="Low complexity" evidence="1">
    <location>
        <begin position="172"/>
        <end position="181"/>
    </location>
</feature>
<reference evidence="3 4" key="1">
    <citation type="journal article" date="2020" name="ISME J.">
        <title>Uncovering the hidden diversity of litter-decomposition mechanisms in mushroom-forming fungi.</title>
        <authorList>
            <person name="Floudas D."/>
            <person name="Bentzer J."/>
            <person name="Ahren D."/>
            <person name="Johansson T."/>
            <person name="Persson P."/>
            <person name="Tunlid A."/>
        </authorList>
    </citation>
    <scope>NUCLEOTIDE SEQUENCE [LARGE SCALE GENOMIC DNA]</scope>
    <source>
        <strain evidence="3 4">CBS 291.85</strain>
    </source>
</reference>
<organism evidence="3 4">
    <name type="scientific">Tetrapyrgos nigripes</name>
    <dbReference type="NCBI Taxonomy" id="182062"/>
    <lineage>
        <taxon>Eukaryota</taxon>
        <taxon>Fungi</taxon>
        <taxon>Dikarya</taxon>
        <taxon>Basidiomycota</taxon>
        <taxon>Agaricomycotina</taxon>
        <taxon>Agaricomycetes</taxon>
        <taxon>Agaricomycetidae</taxon>
        <taxon>Agaricales</taxon>
        <taxon>Marasmiineae</taxon>
        <taxon>Marasmiaceae</taxon>
        <taxon>Tetrapyrgos</taxon>
    </lineage>
</organism>
<protein>
    <recommendedName>
        <fullName evidence="2">Ribonuclease H1 N-terminal domain-containing protein</fullName>
    </recommendedName>
</protein>
<comment type="caution">
    <text evidence="3">The sequence shown here is derived from an EMBL/GenBank/DDBJ whole genome shotgun (WGS) entry which is preliminary data.</text>
</comment>
<dbReference type="EMBL" id="JAACJM010000019">
    <property type="protein sequence ID" value="KAF5367542.1"/>
    <property type="molecule type" value="Genomic_DNA"/>
</dbReference>
<feature type="domain" description="Ribonuclease H1 N-terminal" evidence="2">
    <location>
        <begin position="197"/>
        <end position="238"/>
    </location>
</feature>
<name>A0A8H5GM79_9AGAR</name>
<feature type="compositionally biased region" description="Pro residues" evidence="1">
    <location>
        <begin position="160"/>
        <end position="171"/>
    </location>
</feature>
<evidence type="ECO:0000313" key="3">
    <source>
        <dbReference type="EMBL" id="KAF5367542.1"/>
    </source>
</evidence>
<evidence type="ECO:0000313" key="4">
    <source>
        <dbReference type="Proteomes" id="UP000559256"/>
    </source>
</evidence>
<evidence type="ECO:0000259" key="2">
    <source>
        <dbReference type="Pfam" id="PF01693"/>
    </source>
</evidence>
<proteinExistence type="predicted"/>
<dbReference type="Pfam" id="PF01693">
    <property type="entry name" value="Cauli_VI"/>
    <property type="match status" value="1"/>
</dbReference>
<sequence>MDMVQFLVSESPPPPPPPLFLLLKSTVRVSSMVKDTRLEKGKGRATTNRTRTQQSNRDAVAALLQGEYFFYILRVHQTISMVCSEHEKLNDAREWGMAALRKEIECLLAGGEEASNSDLYETDSEPESGPVLQVIPPQRVSTPPPSYASGLPQVTQRRPPSTPQRHPPTHQPQPTVTPQRQAVTRTPRGGHRKQWEAYVVYHGRSVGAFGSWRQVEAIIKDDKNSVIKGFESLSLAKQSYQLASTSGVLNAISFQPQTGMK</sequence>
<gene>
    <name evidence="3" type="ORF">D9758_003819</name>
</gene>